<reference evidence="1" key="1">
    <citation type="submission" date="2022-10" db="EMBL/GenBank/DDBJ databases">
        <title>Culturing micro-colonial fungi from biological soil crusts in the Mojave desert and describing Neophaeococcomyces mojavensis, and introducing the new genera and species Taxawa tesnikishii.</title>
        <authorList>
            <person name="Kurbessoian T."/>
            <person name="Stajich J.E."/>
        </authorList>
    </citation>
    <scope>NUCLEOTIDE SEQUENCE</scope>
    <source>
        <strain evidence="1">JES_115</strain>
    </source>
</reference>
<protein>
    <submittedName>
        <fullName evidence="1">Uncharacterized protein</fullName>
    </submittedName>
</protein>
<evidence type="ECO:0000313" key="1">
    <source>
        <dbReference type="EMBL" id="KAJ9637304.1"/>
    </source>
</evidence>
<sequence length="112" mass="12359">MNITPATPIDFSGLSKFTNDSIANLTVLPSDPMTNLTVPPYNFTASILTALGSSGGHTWELKYYWIFATPFLLSVPLFLVAGGILRWSIQSAARYVVYWRIATCIIAPIIYL</sequence>
<comment type="caution">
    <text evidence="1">The sequence shown here is derived from an EMBL/GenBank/DDBJ whole genome shotgun (WGS) entry which is preliminary data.</text>
</comment>
<accession>A0ACC2YPR1</accession>
<keyword evidence="2" id="KW-1185">Reference proteome</keyword>
<gene>
    <name evidence="1" type="ORF">H2199_007591</name>
</gene>
<evidence type="ECO:0000313" key="2">
    <source>
        <dbReference type="Proteomes" id="UP001172680"/>
    </source>
</evidence>
<dbReference type="Proteomes" id="UP001172680">
    <property type="component" value="Unassembled WGS sequence"/>
</dbReference>
<proteinExistence type="predicted"/>
<dbReference type="EMBL" id="JAPDRP010000023">
    <property type="protein sequence ID" value="KAJ9637304.1"/>
    <property type="molecule type" value="Genomic_DNA"/>
</dbReference>
<name>A0ACC2YPR1_9PEZI</name>
<organism evidence="1 2">
    <name type="scientific">Coniosporium tulheliwenetii</name>
    <dbReference type="NCBI Taxonomy" id="3383036"/>
    <lineage>
        <taxon>Eukaryota</taxon>
        <taxon>Fungi</taxon>
        <taxon>Dikarya</taxon>
        <taxon>Ascomycota</taxon>
        <taxon>Pezizomycotina</taxon>
        <taxon>Dothideomycetes</taxon>
        <taxon>Dothideomycetes incertae sedis</taxon>
        <taxon>Coniosporium</taxon>
    </lineage>
</organism>